<dbReference type="STRING" id="1391654.AKJ09_11328"/>
<dbReference type="EMBL" id="CP012333">
    <property type="protein sequence ID" value="AKV04665.1"/>
    <property type="molecule type" value="Genomic_DNA"/>
</dbReference>
<dbReference type="Proteomes" id="UP000064967">
    <property type="component" value="Chromosome"/>
</dbReference>
<reference evidence="2 3" key="1">
    <citation type="submission" date="2015-08" db="EMBL/GenBank/DDBJ databases">
        <authorList>
            <person name="Babu N.S."/>
            <person name="Beckwith C.J."/>
            <person name="Beseler K.G."/>
            <person name="Brison A."/>
            <person name="Carone J.V."/>
            <person name="Caskin T.P."/>
            <person name="Diamond M."/>
            <person name="Durham M.E."/>
            <person name="Foxe J.M."/>
            <person name="Go M."/>
            <person name="Henderson B.A."/>
            <person name="Jones I.B."/>
            <person name="McGettigan J.A."/>
            <person name="Micheletti S.J."/>
            <person name="Nasrallah M.E."/>
            <person name="Ortiz D."/>
            <person name="Piller C.R."/>
            <person name="Privatt S.R."/>
            <person name="Schneider S.L."/>
            <person name="Sharp S."/>
            <person name="Smith T.C."/>
            <person name="Stanton J.D."/>
            <person name="Ullery H.E."/>
            <person name="Wilson R.J."/>
            <person name="Serrano M.G."/>
            <person name="Buck G."/>
            <person name="Lee V."/>
            <person name="Wang Y."/>
            <person name="Carvalho R."/>
            <person name="Voegtly L."/>
            <person name="Shi R."/>
            <person name="Duckworth R."/>
            <person name="Johnson A."/>
            <person name="Loviza R."/>
            <person name="Walstead R."/>
            <person name="Shah Z."/>
            <person name="Kiflezghi M."/>
            <person name="Wade K."/>
            <person name="Ball S.L."/>
            <person name="Bradley K.W."/>
            <person name="Asai D.J."/>
            <person name="Bowman C.A."/>
            <person name="Russell D.A."/>
            <person name="Pope W.H."/>
            <person name="Jacobs-Sera D."/>
            <person name="Hendrix R.W."/>
            <person name="Hatfull G.F."/>
        </authorList>
    </citation>
    <scope>NUCLEOTIDE SEQUENCE [LARGE SCALE GENOMIC DNA]</scope>
    <source>
        <strain evidence="2 3">DSM 27648</strain>
    </source>
</reference>
<dbReference type="AlphaFoldDB" id="A0A0K1QGV3"/>
<dbReference type="Gene3D" id="1.20.1270.390">
    <property type="match status" value="1"/>
</dbReference>
<feature type="domain" description="DUF4398" evidence="1">
    <location>
        <begin position="48"/>
        <end position="108"/>
    </location>
</feature>
<gene>
    <name evidence="2" type="ORF">AKJ09_11328</name>
</gene>
<keyword evidence="3" id="KW-1185">Reference proteome</keyword>
<evidence type="ECO:0000313" key="2">
    <source>
        <dbReference type="EMBL" id="AKV04665.1"/>
    </source>
</evidence>
<protein>
    <recommendedName>
        <fullName evidence="1">DUF4398 domain-containing protein</fullName>
    </recommendedName>
</protein>
<dbReference type="KEGG" id="llu:AKJ09_11328"/>
<proteinExistence type="predicted"/>
<evidence type="ECO:0000313" key="3">
    <source>
        <dbReference type="Proteomes" id="UP000064967"/>
    </source>
</evidence>
<accession>A0A0K1QGV3</accession>
<organism evidence="2 3">
    <name type="scientific">Labilithrix luteola</name>
    <dbReference type="NCBI Taxonomy" id="1391654"/>
    <lineage>
        <taxon>Bacteria</taxon>
        <taxon>Pseudomonadati</taxon>
        <taxon>Myxococcota</taxon>
        <taxon>Polyangia</taxon>
        <taxon>Polyangiales</taxon>
        <taxon>Labilitrichaceae</taxon>
        <taxon>Labilithrix</taxon>
    </lineage>
</organism>
<dbReference type="Pfam" id="PF14346">
    <property type="entry name" value="DUF4398"/>
    <property type="match status" value="1"/>
</dbReference>
<sequence length="120" mass="12874">MRGWLDFVSLKLVAARAAMQTGALALALGLGLTLSLTGCGSVYYSVSMNAAQSRIEQARAMGAETAAPYEYYYAREHMRQAEVEAADASYGDAASYAETAEQYAQKAIDFILASRKGEAK</sequence>
<evidence type="ECO:0000259" key="1">
    <source>
        <dbReference type="Pfam" id="PF14346"/>
    </source>
</evidence>
<dbReference type="InterPro" id="IPR025511">
    <property type="entry name" value="DUF4398"/>
</dbReference>
<name>A0A0K1QGV3_9BACT</name>